<feature type="transmembrane region" description="Helical" evidence="6">
    <location>
        <begin position="78"/>
        <end position="97"/>
    </location>
</feature>
<keyword evidence="8" id="KW-1185">Reference proteome</keyword>
<evidence type="ECO:0000313" key="7">
    <source>
        <dbReference type="EMBL" id="UOE27550.1"/>
    </source>
</evidence>
<protein>
    <recommendedName>
        <fullName evidence="2">histidine kinase</fullName>
        <ecNumber evidence="2">2.7.13.3</ecNumber>
    </recommendedName>
</protein>
<dbReference type="SUPFAM" id="SSF55874">
    <property type="entry name" value="ATPase domain of HSP90 chaperone/DNA topoisomerase II/histidine kinase"/>
    <property type="match status" value="1"/>
</dbReference>
<name>A0ABY4AWJ0_9MICO</name>
<dbReference type="InterPro" id="IPR050482">
    <property type="entry name" value="Sensor_HK_TwoCompSys"/>
</dbReference>
<keyword evidence="4" id="KW-0418">Kinase</keyword>
<evidence type="ECO:0000256" key="5">
    <source>
        <dbReference type="ARBA" id="ARBA00023012"/>
    </source>
</evidence>
<comment type="catalytic activity">
    <reaction evidence="1">
        <text>ATP + protein L-histidine = ADP + protein N-phospho-L-histidine.</text>
        <dbReference type="EC" id="2.7.13.3"/>
    </reaction>
</comment>
<feature type="transmembrane region" description="Helical" evidence="6">
    <location>
        <begin position="109"/>
        <end position="131"/>
    </location>
</feature>
<dbReference type="Proteomes" id="UP000831304">
    <property type="component" value="Chromosome"/>
</dbReference>
<keyword evidence="5" id="KW-0902">Two-component regulatory system</keyword>
<keyword evidence="6" id="KW-0812">Transmembrane</keyword>
<evidence type="ECO:0000256" key="4">
    <source>
        <dbReference type="ARBA" id="ARBA00022777"/>
    </source>
</evidence>
<dbReference type="PANTHER" id="PTHR24421:SF10">
    <property type="entry name" value="NITRATE_NITRITE SENSOR PROTEIN NARQ"/>
    <property type="match status" value="1"/>
</dbReference>
<evidence type="ECO:0000256" key="3">
    <source>
        <dbReference type="ARBA" id="ARBA00022679"/>
    </source>
</evidence>
<keyword evidence="3" id="KW-0808">Transferase</keyword>
<reference evidence="7 8" key="1">
    <citation type="submission" date="2022-03" db="EMBL/GenBank/DDBJ databases">
        <title>Agromyces sp. isolated from the gut of P. brevitarsis seulensis larvae.</title>
        <authorList>
            <person name="Won M."/>
            <person name="Kwon S.-W."/>
        </authorList>
    </citation>
    <scope>NUCLEOTIDE SEQUENCE [LARGE SCALE GENOMIC DNA]</scope>
    <source>
        <strain evidence="7 8">KACC 16215</strain>
    </source>
</reference>
<dbReference type="Gene3D" id="3.30.565.10">
    <property type="entry name" value="Histidine kinase-like ATPase, C-terminal domain"/>
    <property type="match status" value="1"/>
</dbReference>
<organism evidence="7 8">
    <name type="scientific">Agromyces soli</name>
    <dbReference type="NCBI Taxonomy" id="659012"/>
    <lineage>
        <taxon>Bacteria</taxon>
        <taxon>Bacillati</taxon>
        <taxon>Actinomycetota</taxon>
        <taxon>Actinomycetes</taxon>
        <taxon>Micrococcales</taxon>
        <taxon>Microbacteriaceae</taxon>
        <taxon>Agromyces</taxon>
    </lineage>
</organism>
<keyword evidence="6" id="KW-0472">Membrane</keyword>
<dbReference type="InterPro" id="IPR036890">
    <property type="entry name" value="HATPase_C_sf"/>
</dbReference>
<sequence>MSPRARGTAPTAATPTAAISALEVRDRADDRRVLLFTAGVLLTAFAIGSTLQTIFIYRPERVATSELIAEAPQLPDRLMTNLVTVAIALLLAAFVRLEERRPLAAAGAVLAIALPVALARHGLQLLLGIYVAPELDVSLVEVCSVAVVIVVALGLALAQVRTRVRLREHERAEAEHRLRASTALAELAAEEMRVRREVADGLHGTLQGRLVLSQAAIDAIQRRGVEEGWSEAALAQLAGLRRDLERMREHDVRELSNLLYPVGVDVSLDHAIRALVRRVPAEIDITAEVDPEADLALDRGDDAVAQRIAVVRGVEEGITNALRHGAATTIRVAVGVSGGDVDGAAAPRVRATVEDDGVGLPDSPRWNGLARTSERLGLRGGRVELAPSSLGGARLEVEVAAPVRS</sequence>
<feature type="transmembrane region" description="Helical" evidence="6">
    <location>
        <begin position="33"/>
        <end position="58"/>
    </location>
</feature>
<proteinExistence type="predicted"/>
<evidence type="ECO:0000313" key="8">
    <source>
        <dbReference type="Proteomes" id="UP000831304"/>
    </source>
</evidence>
<dbReference type="PANTHER" id="PTHR24421">
    <property type="entry name" value="NITRATE/NITRITE SENSOR PROTEIN NARX-RELATED"/>
    <property type="match status" value="1"/>
</dbReference>
<evidence type="ECO:0000256" key="1">
    <source>
        <dbReference type="ARBA" id="ARBA00000085"/>
    </source>
</evidence>
<gene>
    <name evidence="7" type="ORF">MTP13_07165</name>
</gene>
<evidence type="ECO:0000256" key="6">
    <source>
        <dbReference type="SAM" id="Phobius"/>
    </source>
</evidence>
<accession>A0ABY4AWJ0</accession>
<keyword evidence="6" id="KW-1133">Transmembrane helix</keyword>
<evidence type="ECO:0000256" key="2">
    <source>
        <dbReference type="ARBA" id="ARBA00012438"/>
    </source>
</evidence>
<feature type="transmembrane region" description="Helical" evidence="6">
    <location>
        <begin position="137"/>
        <end position="158"/>
    </location>
</feature>
<dbReference type="EC" id="2.7.13.3" evidence="2"/>
<dbReference type="RefSeq" id="WP_243570380.1">
    <property type="nucleotide sequence ID" value="NZ_BAAARD010000001.1"/>
</dbReference>
<dbReference type="EMBL" id="CP094533">
    <property type="protein sequence ID" value="UOE27550.1"/>
    <property type="molecule type" value="Genomic_DNA"/>
</dbReference>